<name>A0A5C6C8Z2_9BACT</name>
<sequence length="225" mass="24229">MSAELQMSSSSDAVDFPYRAVSRAAIASMIFFVLALPGLIPTFSPLLILTAVGVAAGIVGLRATKQFPDEFGGGALAKFGLIANAALLLCGVSLHVYIYLTEVPEGYTRVPFQELQQPQSVPDSPTRFAYDIDGEKVFIKGYIHPASGGGALRQFILVPDLGTCCFGGQPKSSDMIEVTVAHGKNVKAGLTKRKLAGKFQLNRAPQKLTDFDNNIFYRLKADQVR</sequence>
<feature type="transmembrane region" description="Helical" evidence="1">
    <location>
        <begin position="46"/>
        <end position="64"/>
    </location>
</feature>
<evidence type="ECO:0008006" key="4">
    <source>
        <dbReference type="Google" id="ProtNLM"/>
    </source>
</evidence>
<dbReference type="Proteomes" id="UP000316304">
    <property type="component" value="Unassembled WGS sequence"/>
</dbReference>
<proteinExistence type="predicted"/>
<dbReference type="Gene3D" id="2.40.50.870">
    <property type="entry name" value="Protein of unknown function (DUF3299)"/>
    <property type="match status" value="1"/>
</dbReference>
<comment type="caution">
    <text evidence="2">The sequence shown here is derived from an EMBL/GenBank/DDBJ whole genome shotgun (WGS) entry which is preliminary data.</text>
</comment>
<dbReference type="EMBL" id="SJPT01000008">
    <property type="protein sequence ID" value="TWU20467.1"/>
    <property type="molecule type" value="Genomic_DNA"/>
</dbReference>
<feature type="transmembrane region" description="Helical" evidence="1">
    <location>
        <begin position="76"/>
        <end position="100"/>
    </location>
</feature>
<keyword evidence="1" id="KW-0472">Membrane</keyword>
<keyword evidence="1" id="KW-1133">Transmembrane helix</keyword>
<dbReference type="AlphaFoldDB" id="A0A5C6C8Z2"/>
<dbReference type="RefSeq" id="WP_146596409.1">
    <property type="nucleotide sequence ID" value="NZ_SJPT01000008.1"/>
</dbReference>
<gene>
    <name evidence="2" type="ORF">Pla52o_43450</name>
</gene>
<keyword evidence="1" id="KW-0812">Transmembrane</keyword>
<dbReference type="OrthoDB" id="279013at2"/>
<dbReference type="Pfam" id="PF11736">
    <property type="entry name" value="DUF3299"/>
    <property type="match status" value="1"/>
</dbReference>
<feature type="transmembrane region" description="Helical" evidence="1">
    <location>
        <begin position="20"/>
        <end position="40"/>
    </location>
</feature>
<evidence type="ECO:0000313" key="3">
    <source>
        <dbReference type="Proteomes" id="UP000316304"/>
    </source>
</evidence>
<dbReference type="InterPro" id="IPR021727">
    <property type="entry name" value="DUF3299"/>
</dbReference>
<reference evidence="2 3" key="1">
    <citation type="submission" date="2019-02" db="EMBL/GenBank/DDBJ databases">
        <title>Deep-cultivation of Planctomycetes and their phenomic and genomic characterization uncovers novel biology.</title>
        <authorList>
            <person name="Wiegand S."/>
            <person name="Jogler M."/>
            <person name="Boedeker C."/>
            <person name="Pinto D."/>
            <person name="Vollmers J."/>
            <person name="Rivas-Marin E."/>
            <person name="Kohn T."/>
            <person name="Peeters S.H."/>
            <person name="Heuer A."/>
            <person name="Rast P."/>
            <person name="Oberbeckmann S."/>
            <person name="Bunk B."/>
            <person name="Jeske O."/>
            <person name="Meyerdierks A."/>
            <person name="Storesund J.E."/>
            <person name="Kallscheuer N."/>
            <person name="Luecker S."/>
            <person name="Lage O.M."/>
            <person name="Pohl T."/>
            <person name="Merkel B.J."/>
            <person name="Hornburger P."/>
            <person name="Mueller R.-W."/>
            <person name="Bruemmer F."/>
            <person name="Labrenz M."/>
            <person name="Spormann A.M."/>
            <person name="Op Den Camp H."/>
            <person name="Overmann J."/>
            <person name="Amann R."/>
            <person name="Jetten M.S.M."/>
            <person name="Mascher T."/>
            <person name="Medema M.H."/>
            <person name="Devos D.P."/>
            <person name="Kaster A.-K."/>
            <person name="Ovreas L."/>
            <person name="Rohde M."/>
            <person name="Galperin M.Y."/>
            <person name="Jogler C."/>
        </authorList>
    </citation>
    <scope>NUCLEOTIDE SEQUENCE [LARGE SCALE GENOMIC DNA]</scope>
    <source>
        <strain evidence="2 3">Pla52o</strain>
    </source>
</reference>
<organism evidence="2 3">
    <name type="scientific">Novipirellula galeiformis</name>
    <dbReference type="NCBI Taxonomy" id="2528004"/>
    <lineage>
        <taxon>Bacteria</taxon>
        <taxon>Pseudomonadati</taxon>
        <taxon>Planctomycetota</taxon>
        <taxon>Planctomycetia</taxon>
        <taxon>Pirellulales</taxon>
        <taxon>Pirellulaceae</taxon>
        <taxon>Novipirellula</taxon>
    </lineage>
</organism>
<keyword evidence="3" id="KW-1185">Reference proteome</keyword>
<accession>A0A5C6C8Z2</accession>
<evidence type="ECO:0000313" key="2">
    <source>
        <dbReference type="EMBL" id="TWU20467.1"/>
    </source>
</evidence>
<protein>
    <recommendedName>
        <fullName evidence="4">DUF4190 domain-containing protein</fullName>
    </recommendedName>
</protein>
<evidence type="ECO:0000256" key="1">
    <source>
        <dbReference type="SAM" id="Phobius"/>
    </source>
</evidence>